<dbReference type="NCBIfam" id="TIGR04274">
    <property type="entry name" value="hypoxanDNAglyco"/>
    <property type="match status" value="1"/>
</dbReference>
<feature type="domain" description="Uracil-DNA glycosylase-like" evidence="1">
    <location>
        <begin position="22"/>
        <end position="172"/>
    </location>
</feature>
<dbReference type="Pfam" id="PF03167">
    <property type="entry name" value="UDG"/>
    <property type="match status" value="1"/>
</dbReference>
<dbReference type="Proteomes" id="UP000532440">
    <property type="component" value="Unassembled WGS sequence"/>
</dbReference>
<sequence length="191" mass="20902">MRPIPGQAPRPEVGGAALRGFGPVLDSGCELLVLGSFPSEASLAAGHYYAHPRNQFWPILGEVLGEPLSGLPFEERYRRVLAHRVGIWDVLGACRRQGSLDADIRDAAANDFELLARLAPGLVRVLFNGRTAGRFEPAFRRQGYETAVLPSTSPAFAGMRFEDKLRAWRTALEGPAQVPCEDARFPTFPES</sequence>
<dbReference type="SUPFAM" id="SSF52141">
    <property type="entry name" value="Uracil-DNA glycosylase-like"/>
    <property type="match status" value="1"/>
</dbReference>
<dbReference type="SMART" id="SM00987">
    <property type="entry name" value="UreE_C"/>
    <property type="match status" value="1"/>
</dbReference>
<dbReference type="AlphaFoldDB" id="A0A7W8HDX1"/>
<evidence type="ECO:0000259" key="1">
    <source>
        <dbReference type="SMART" id="SM00986"/>
    </source>
</evidence>
<dbReference type="RefSeq" id="WP_425504323.1">
    <property type="nucleotide sequence ID" value="NZ_BAABEW010000015.1"/>
</dbReference>
<dbReference type="CDD" id="cd10032">
    <property type="entry name" value="UDG-F6_HDG"/>
    <property type="match status" value="1"/>
</dbReference>
<organism evidence="2 3">
    <name type="scientific">Quisquiliibacterium transsilvanicum</name>
    <dbReference type="NCBI Taxonomy" id="1549638"/>
    <lineage>
        <taxon>Bacteria</taxon>
        <taxon>Pseudomonadati</taxon>
        <taxon>Pseudomonadota</taxon>
        <taxon>Betaproteobacteria</taxon>
        <taxon>Burkholderiales</taxon>
        <taxon>Burkholderiaceae</taxon>
        <taxon>Quisquiliibacterium</taxon>
    </lineage>
</organism>
<dbReference type="EMBL" id="JACHGB010000001">
    <property type="protein sequence ID" value="MBB5270264.1"/>
    <property type="molecule type" value="Genomic_DNA"/>
</dbReference>
<protein>
    <submittedName>
        <fullName evidence="2">Hypoxanthine-DNA glycosylase</fullName>
    </submittedName>
</protein>
<dbReference type="Gene3D" id="3.40.470.10">
    <property type="entry name" value="Uracil-DNA glycosylase-like domain"/>
    <property type="match status" value="1"/>
</dbReference>
<accession>A0A7W8HDX1</accession>
<gene>
    <name evidence="2" type="ORF">HNQ70_000248</name>
</gene>
<dbReference type="InterPro" id="IPR026353">
    <property type="entry name" value="Hypoxan-DNA_Glyclase"/>
</dbReference>
<comment type="caution">
    <text evidence="2">The sequence shown here is derived from an EMBL/GenBank/DDBJ whole genome shotgun (WGS) entry which is preliminary data.</text>
</comment>
<proteinExistence type="predicted"/>
<dbReference type="InterPro" id="IPR005122">
    <property type="entry name" value="Uracil-DNA_glycosylase-like"/>
</dbReference>
<name>A0A7W8HDX1_9BURK</name>
<evidence type="ECO:0000313" key="2">
    <source>
        <dbReference type="EMBL" id="MBB5270264.1"/>
    </source>
</evidence>
<evidence type="ECO:0000313" key="3">
    <source>
        <dbReference type="Proteomes" id="UP000532440"/>
    </source>
</evidence>
<dbReference type="InterPro" id="IPR036895">
    <property type="entry name" value="Uracil-DNA_glycosylase-like_sf"/>
</dbReference>
<reference evidence="2 3" key="1">
    <citation type="submission" date="2020-08" db="EMBL/GenBank/DDBJ databases">
        <title>Genomic Encyclopedia of Type Strains, Phase IV (KMG-IV): sequencing the most valuable type-strain genomes for metagenomic binning, comparative biology and taxonomic classification.</title>
        <authorList>
            <person name="Goeker M."/>
        </authorList>
    </citation>
    <scope>NUCLEOTIDE SEQUENCE [LARGE SCALE GENOMIC DNA]</scope>
    <source>
        <strain evidence="2 3">DSM 29781</strain>
    </source>
</reference>
<keyword evidence="3" id="KW-1185">Reference proteome</keyword>
<dbReference type="SMART" id="SM00986">
    <property type="entry name" value="UDG"/>
    <property type="match status" value="1"/>
</dbReference>